<dbReference type="AlphaFoldDB" id="A0A2M9FZD7"/>
<feature type="compositionally biased region" description="Low complexity" evidence="1">
    <location>
        <begin position="110"/>
        <end position="119"/>
    </location>
</feature>
<evidence type="ECO:0000256" key="1">
    <source>
        <dbReference type="SAM" id="MobiDB-lite"/>
    </source>
</evidence>
<dbReference type="InterPro" id="IPR036388">
    <property type="entry name" value="WH-like_DNA-bd_sf"/>
</dbReference>
<dbReference type="InterPro" id="IPR036390">
    <property type="entry name" value="WH_DNA-bd_sf"/>
</dbReference>
<protein>
    <recommendedName>
        <fullName evidence="4">DUF3489 domain-containing protein</fullName>
    </recommendedName>
</protein>
<name>A0A2M9FZD7_9PROT</name>
<dbReference type="Pfam" id="PF11994">
    <property type="entry name" value="DUF3489"/>
    <property type="match status" value="1"/>
</dbReference>
<dbReference type="InterPro" id="IPR021880">
    <property type="entry name" value="DUF3489"/>
</dbReference>
<keyword evidence="3" id="KW-1185">Reference proteome</keyword>
<organism evidence="2 3">
    <name type="scientific">Minwuia thermotolerans</name>
    <dbReference type="NCBI Taxonomy" id="2056226"/>
    <lineage>
        <taxon>Bacteria</taxon>
        <taxon>Pseudomonadati</taxon>
        <taxon>Pseudomonadota</taxon>
        <taxon>Alphaproteobacteria</taxon>
        <taxon>Minwuiales</taxon>
        <taxon>Minwuiaceae</taxon>
        <taxon>Minwuia</taxon>
    </lineage>
</organism>
<comment type="caution">
    <text evidence="2">The sequence shown here is derived from an EMBL/GenBank/DDBJ whole genome shotgun (WGS) entry which is preliminary data.</text>
</comment>
<evidence type="ECO:0008006" key="4">
    <source>
        <dbReference type="Google" id="ProtNLM"/>
    </source>
</evidence>
<reference evidence="2 3" key="1">
    <citation type="submission" date="2017-11" db="EMBL/GenBank/DDBJ databases">
        <title>Draft genome sequence of Rhizobiales bacterium SY3-13.</title>
        <authorList>
            <person name="Sun C."/>
        </authorList>
    </citation>
    <scope>NUCLEOTIDE SEQUENCE [LARGE SCALE GENOMIC DNA]</scope>
    <source>
        <strain evidence="2 3">SY3-13</strain>
    </source>
</reference>
<dbReference type="EMBL" id="PHIG01000039">
    <property type="protein sequence ID" value="PJK28823.1"/>
    <property type="molecule type" value="Genomic_DNA"/>
</dbReference>
<gene>
    <name evidence="2" type="ORF">CVT23_15965</name>
</gene>
<sequence length="223" mass="23390">MLSGPAARTCAAGPGPASASRSGLLLVTAPASGWRRTKPRRPTMTKLNDRHIAILANAANRTDGCVLPLPEGIQVKGGALTAMLRALERRGLVERSADDAWTITEAGRAAVPGAAATEAGESEDENAAPQVATADSNADDGDSAPKPLFRPGTRQAQLLDLLQRDEGADIDEMVQFIGWQPHSVRAVLTGFRKRGIEVTRSKEGNGVSVYRATLPASTDAMAD</sequence>
<accession>A0A2M9FZD7</accession>
<proteinExistence type="predicted"/>
<dbReference type="SUPFAM" id="SSF46785">
    <property type="entry name" value="Winged helix' DNA-binding domain"/>
    <property type="match status" value="1"/>
</dbReference>
<dbReference type="Gene3D" id="1.10.10.10">
    <property type="entry name" value="Winged helix-like DNA-binding domain superfamily/Winged helix DNA-binding domain"/>
    <property type="match status" value="1"/>
</dbReference>
<dbReference type="Proteomes" id="UP000229498">
    <property type="component" value="Unassembled WGS sequence"/>
</dbReference>
<evidence type="ECO:0000313" key="3">
    <source>
        <dbReference type="Proteomes" id="UP000229498"/>
    </source>
</evidence>
<feature type="region of interest" description="Disordered" evidence="1">
    <location>
        <begin position="110"/>
        <end position="152"/>
    </location>
</feature>
<evidence type="ECO:0000313" key="2">
    <source>
        <dbReference type="EMBL" id="PJK28823.1"/>
    </source>
</evidence>